<dbReference type="STRING" id="1941349.STSP1_01325"/>
<dbReference type="AlphaFoldDB" id="A0A1W6LMF7"/>
<gene>
    <name evidence="1" type="ORF">STSP1_01325</name>
</gene>
<dbReference type="NCBIfam" id="TIGR03344">
    <property type="entry name" value="VI_effect_Hcp1"/>
    <property type="match status" value="1"/>
</dbReference>
<proteinExistence type="predicted"/>
<dbReference type="Gene3D" id="2.30.110.20">
    <property type="entry name" value="Hcp1-like"/>
    <property type="match status" value="1"/>
</dbReference>
<dbReference type="KEGG" id="pbp:STSP1_01325"/>
<dbReference type="InterPro" id="IPR036624">
    <property type="entry name" value="Hcp1-lik_sf"/>
</dbReference>
<accession>A0A1W6LMF7</accession>
<protein>
    <submittedName>
        <fullName evidence="1">Type VI secretion system effector, Hcp1 family</fullName>
    </submittedName>
</protein>
<dbReference type="PANTHER" id="PTHR36152:SF5">
    <property type="entry name" value="PROTEIN HCP1"/>
    <property type="match status" value="1"/>
</dbReference>
<dbReference type="InterPro" id="IPR008514">
    <property type="entry name" value="T6SS_Hcp"/>
</dbReference>
<dbReference type="InterPro" id="IPR053165">
    <property type="entry name" value="HSI-I_assembly_Hcp1"/>
</dbReference>
<sequence>MAFDSFLKIDGIPGESTDDNHADWIELSAFEHEIEQSSAGSTSTGGARTAGRCDHGDFVVTKNIDKATPKLFLNCCNGTHIPQIVLHLCRETGAKQKYMEYVFKDVIISKVETIRKSEESLPAEKISFNYANIELIYTETDHNTGKAKGDIKSYWDLSKNVGG</sequence>
<dbReference type="SUPFAM" id="SSF141452">
    <property type="entry name" value="Hcp1-like"/>
    <property type="match status" value="1"/>
</dbReference>
<reference evidence="2" key="1">
    <citation type="submission" date="2017-04" db="EMBL/GenBank/DDBJ databases">
        <title>Comparative genomics and description of representatives of a novel lineage of planctomycetes thriving in anoxic sediments.</title>
        <authorList>
            <person name="Spring S."/>
            <person name="Bunk B."/>
            <person name="Sproer C."/>
        </authorList>
    </citation>
    <scope>NUCLEOTIDE SEQUENCE [LARGE SCALE GENOMIC DNA]</scope>
    <source>
        <strain evidence="2">ST-PulAB-D4</strain>
    </source>
</reference>
<evidence type="ECO:0000313" key="2">
    <source>
        <dbReference type="Proteomes" id="UP000193334"/>
    </source>
</evidence>
<organism evidence="1 2">
    <name type="scientific">Sedimentisphaera salicampi</name>
    <dbReference type="NCBI Taxonomy" id="1941349"/>
    <lineage>
        <taxon>Bacteria</taxon>
        <taxon>Pseudomonadati</taxon>
        <taxon>Planctomycetota</taxon>
        <taxon>Phycisphaerae</taxon>
        <taxon>Sedimentisphaerales</taxon>
        <taxon>Sedimentisphaeraceae</taxon>
        <taxon>Sedimentisphaera</taxon>
    </lineage>
</organism>
<dbReference type="Proteomes" id="UP000193334">
    <property type="component" value="Chromosome"/>
</dbReference>
<dbReference type="Pfam" id="PF05638">
    <property type="entry name" value="T6SS_HCP"/>
    <property type="match status" value="1"/>
</dbReference>
<dbReference type="EMBL" id="CP021023">
    <property type="protein sequence ID" value="ARN56932.1"/>
    <property type="molecule type" value="Genomic_DNA"/>
</dbReference>
<dbReference type="RefSeq" id="WP_085755607.1">
    <property type="nucleotide sequence ID" value="NZ_CP021023.1"/>
</dbReference>
<evidence type="ECO:0000313" key="1">
    <source>
        <dbReference type="EMBL" id="ARN56932.1"/>
    </source>
</evidence>
<keyword evidence="2" id="KW-1185">Reference proteome</keyword>
<dbReference type="PANTHER" id="PTHR36152">
    <property type="entry name" value="CYTOPLASMIC PROTEIN-RELATED"/>
    <property type="match status" value="1"/>
</dbReference>
<name>A0A1W6LMF7_9BACT</name>